<dbReference type="InterPro" id="IPR002937">
    <property type="entry name" value="Amino_oxidase"/>
</dbReference>
<evidence type="ECO:0000313" key="2">
    <source>
        <dbReference type="EMBL" id="EDS25971.1"/>
    </source>
</evidence>
<proteinExistence type="predicted"/>
<dbReference type="eggNOG" id="KOG0685">
    <property type="taxonomic scope" value="Eukaryota"/>
</dbReference>
<dbReference type="PANTHER" id="PTHR10742">
    <property type="entry name" value="FLAVIN MONOAMINE OXIDASE"/>
    <property type="match status" value="1"/>
</dbReference>
<organism>
    <name type="scientific">Culex quinquefasciatus</name>
    <name type="common">Southern house mosquito</name>
    <name type="synonym">Culex pungens</name>
    <dbReference type="NCBI Taxonomy" id="7176"/>
    <lineage>
        <taxon>Eukaryota</taxon>
        <taxon>Metazoa</taxon>
        <taxon>Ecdysozoa</taxon>
        <taxon>Arthropoda</taxon>
        <taxon>Hexapoda</taxon>
        <taxon>Insecta</taxon>
        <taxon>Pterygota</taxon>
        <taxon>Neoptera</taxon>
        <taxon>Endopterygota</taxon>
        <taxon>Diptera</taxon>
        <taxon>Nematocera</taxon>
        <taxon>Culicoidea</taxon>
        <taxon>Culicidae</taxon>
        <taxon>Culicinae</taxon>
        <taxon>Culicini</taxon>
        <taxon>Culex</taxon>
        <taxon>Culex</taxon>
    </lineage>
</organism>
<protein>
    <submittedName>
        <fullName evidence="2 3">Spermine oxidase</fullName>
    </submittedName>
</protein>
<dbReference type="HOGENOM" id="CLU_310627_0_0_1"/>
<gene>
    <name evidence="3" type="primary">6051635</name>
    <name evidence="2" type="ORF">CpipJ_CPIJ017813</name>
</gene>
<dbReference type="InterPro" id="IPR050281">
    <property type="entry name" value="Flavin_monoamine_oxidase"/>
</dbReference>
<dbReference type="InParanoid" id="B0XEH4"/>
<dbReference type="AlphaFoldDB" id="B0XEH4"/>
<accession>B0XEH4</accession>
<reference evidence="3" key="2">
    <citation type="submission" date="2021-02" db="UniProtKB">
        <authorList>
            <consortium name="EnsemblMetazoa"/>
        </authorList>
    </citation>
    <scope>IDENTIFICATION</scope>
    <source>
        <strain evidence="3">JHB</strain>
    </source>
</reference>
<keyword evidence="4" id="KW-1185">Reference proteome</keyword>
<dbReference type="VEuPathDB" id="VectorBase:CPIJ017813"/>
<dbReference type="PANTHER" id="PTHR10742:SF398">
    <property type="entry name" value="AMINE OXIDASE DOMAIN-CONTAINING PROTEIN-RELATED"/>
    <property type="match status" value="1"/>
</dbReference>
<dbReference type="Proteomes" id="UP000002320">
    <property type="component" value="Unassembled WGS sequence"/>
</dbReference>
<evidence type="ECO:0000313" key="3">
    <source>
        <dbReference type="EnsemblMetazoa" id="CPIJ017813-PA"/>
    </source>
</evidence>
<sequence length="947" mass="107136">MDPRILVIGAGAAGVAAATRLIAKGYKNLTILEAENRIGGRIHTVPFGANVVDLGAQCHGEANNVCYQLGSKLNVFDSNTARYENFELTKSNGERVPMEQSERLMEAMWTILGTHKNELSHYRGSLGSFVLEKFRSFLETPEYGDIDHDTAYQFLEFFHKFENSIESSDSWFDTSGPGYLHYWECDGNPLLNWRDKGYRTIFEILMQRYPLPIAKDAINLEEYTHFNKSVANICWNSGPDQTVSVRCTDNTVYDADHVISTVSHGVLKERYGTLFTPKLPPIKVNAIQGLSIGTVNKLFLEFDKPFWPKDWQGLSLLWTKSDLEAVRSSKNSWMEDVFGFYTVDYQPNVLCGWISGKNGRKMERTSEDEVRKVCMHLLRKFIKNTTIPEPKSFHRTTWYSNPNFRGSYSFRSMTTDLLNTSAEHLALPLTNSCGIPVVQFAGEATHSHYYSTVHGAIETGWREADRLVGLYERLFTTRTEQGPKAYVDVLILGAGMAGLGAAKALRTSGKTFALLEAQSVAGGRISTVPMKAQAGVDREGPRIDAGAQWLHGRQNDLHGIAVENDLLREELSEEGLGDYLRDDRYRVDDFLVQKVDFLVGQILEECEGFAKKGCEEFPTSVDTYLREQFERRIGETFRQDEQELARQLLDWHIRFQIIDNSCMSMKDISAKLWGSYSFNGESCQAHINMKYGFQALVDCLVDDIGHEKIVFNKEVSEIRWKDLKSRVVVKCSDGTSYSCQHLIVTFSLGVLKASLNKLFQPALPKSYRRSIRNIGFGTIDKIFLQFESAWWEDSQGIQLVWSDTLEKDSHWTRYLSGFDIVDPGPPNTLLGWVGSYGALEMEKLSDEQIVDDCVFILRNTRWHSNPFVRGSYSYTSTNCDYEPDFQRSLLETLICDGHETMTGGSIQAGKSDSATVRFAGEACHPKYFSTVHGAYQSGLEQAQKLLN</sequence>
<feature type="domain" description="Amine oxidase" evidence="1">
    <location>
        <begin position="13"/>
        <end position="467"/>
    </location>
</feature>
<dbReference type="SUPFAM" id="SSF54373">
    <property type="entry name" value="FAD-linked reductases, C-terminal domain"/>
    <property type="match status" value="2"/>
</dbReference>
<dbReference type="STRING" id="7176.B0XEH4"/>
<evidence type="ECO:0000313" key="4">
    <source>
        <dbReference type="Proteomes" id="UP000002320"/>
    </source>
</evidence>
<dbReference type="Gene3D" id="3.90.660.10">
    <property type="match status" value="2"/>
</dbReference>
<dbReference type="FunCoup" id="B0XEH4">
    <property type="interactions" value="22"/>
</dbReference>
<dbReference type="Gene3D" id="3.50.50.60">
    <property type="entry name" value="FAD/NAD(P)-binding domain"/>
    <property type="match status" value="2"/>
</dbReference>
<dbReference type="GO" id="GO:0046592">
    <property type="term" value="F:polyamine oxidase activity"/>
    <property type="evidence" value="ECO:0007669"/>
    <property type="project" value="TreeGrafter"/>
</dbReference>
<dbReference type="OrthoDB" id="5046242at2759"/>
<dbReference type="Pfam" id="PF01593">
    <property type="entry name" value="Amino_oxidase"/>
    <property type="match status" value="2"/>
</dbReference>
<dbReference type="EnsemblMetazoa" id="CPIJ017813-RA">
    <property type="protein sequence ID" value="CPIJ017813-PA"/>
    <property type="gene ID" value="CPIJ017813"/>
</dbReference>
<name>B0XEH4_CULQU</name>
<dbReference type="InterPro" id="IPR036188">
    <property type="entry name" value="FAD/NAD-bd_sf"/>
</dbReference>
<dbReference type="KEGG" id="cqu:CpipJ_CPIJ017813"/>
<evidence type="ECO:0000259" key="1">
    <source>
        <dbReference type="Pfam" id="PF01593"/>
    </source>
</evidence>
<dbReference type="OMA" id="INFWSRK"/>
<dbReference type="SUPFAM" id="SSF51905">
    <property type="entry name" value="FAD/NAD(P)-binding domain"/>
    <property type="match status" value="2"/>
</dbReference>
<dbReference type="EMBL" id="DS232831">
    <property type="protein sequence ID" value="EDS25971.1"/>
    <property type="molecule type" value="Genomic_DNA"/>
</dbReference>
<feature type="domain" description="Amine oxidase" evidence="1">
    <location>
        <begin position="496"/>
        <end position="946"/>
    </location>
</feature>
<reference evidence="2" key="1">
    <citation type="submission" date="2007-03" db="EMBL/GenBank/DDBJ databases">
        <title>Annotation of Culex pipiens quinquefasciatus.</title>
        <authorList>
            <consortium name="The Broad Institute Genome Sequencing Platform"/>
            <person name="Atkinson P.W."/>
            <person name="Hemingway J."/>
            <person name="Christensen B.M."/>
            <person name="Higgs S."/>
            <person name="Kodira C."/>
            <person name="Hannick L."/>
            <person name="Megy K."/>
            <person name="O'Leary S."/>
            <person name="Pearson M."/>
            <person name="Haas B.J."/>
            <person name="Mauceli E."/>
            <person name="Wortman J.R."/>
            <person name="Lee N.H."/>
            <person name="Guigo R."/>
            <person name="Stanke M."/>
            <person name="Alvarado L."/>
            <person name="Amedeo P."/>
            <person name="Antoine C.H."/>
            <person name="Arensburger P."/>
            <person name="Bidwell S.L."/>
            <person name="Crawford M."/>
            <person name="Camaro F."/>
            <person name="Devon K."/>
            <person name="Engels R."/>
            <person name="Hammond M."/>
            <person name="Howarth C."/>
            <person name="Koehrsen M."/>
            <person name="Lawson D."/>
            <person name="Montgomery P."/>
            <person name="Nene V."/>
            <person name="Nusbaum C."/>
            <person name="Puiu D."/>
            <person name="Romero-Severson J."/>
            <person name="Severson D.W."/>
            <person name="Shumway M."/>
            <person name="Sisk P."/>
            <person name="Stolte C."/>
            <person name="Zeng Q."/>
            <person name="Eisenstadt E."/>
            <person name="Fraser-Liggett C."/>
            <person name="Strausberg R."/>
            <person name="Galagan J."/>
            <person name="Birren B."/>
            <person name="Collins F.H."/>
        </authorList>
    </citation>
    <scope>NUCLEOTIDE SEQUENCE [LARGE SCALE GENOMIC DNA]</scope>
    <source>
        <strain evidence="2">JHB</strain>
    </source>
</reference>
<dbReference type="VEuPathDB" id="VectorBase:CQUJHB012864"/>